<organism evidence="1">
    <name type="scientific">Anguilla anguilla</name>
    <name type="common">European freshwater eel</name>
    <name type="synonym">Muraena anguilla</name>
    <dbReference type="NCBI Taxonomy" id="7936"/>
    <lineage>
        <taxon>Eukaryota</taxon>
        <taxon>Metazoa</taxon>
        <taxon>Chordata</taxon>
        <taxon>Craniata</taxon>
        <taxon>Vertebrata</taxon>
        <taxon>Euteleostomi</taxon>
        <taxon>Actinopterygii</taxon>
        <taxon>Neopterygii</taxon>
        <taxon>Teleostei</taxon>
        <taxon>Anguilliformes</taxon>
        <taxon>Anguillidae</taxon>
        <taxon>Anguilla</taxon>
    </lineage>
</organism>
<dbReference type="EMBL" id="GBXM01047942">
    <property type="protein sequence ID" value="JAH60635.1"/>
    <property type="molecule type" value="Transcribed_RNA"/>
</dbReference>
<accession>A0A0E9U638</accession>
<evidence type="ECO:0000313" key="1">
    <source>
        <dbReference type="EMBL" id="JAH60635.1"/>
    </source>
</evidence>
<reference evidence="1" key="1">
    <citation type="submission" date="2014-11" db="EMBL/GenBank/DDBJ databases">
        <authorList>
            <person name="Amaro Gonzalez C."/>
        </authorList>
    </citation>
    <scope>NUCLEOTIDE SEQUENCE</scope>
</reference>
<sequence>MPIRSIYLLVNRL</sequence>
<reference evidence="1" key="2">
    <citation type="journal article" date="2015" name="Fish Shellfish Immunol.">
        <title>Early steps in the European eel (Anguilla anguilla)-Vibrio vulnificus interaction in the gills: Role of the RtxA13 toxin.</title>
        <authorList>
            <person name="Callol A."/>
            <person name="Pajuelo D."/>
            <person name="Ebbesson L."/>
            <person name="Teles M."/>
            <person name="MacKenzie S."/>
            <person name="Amaro C."/>
        </authorList>
    </citation>
    <scope>NUCLEOTIDE SEQUENCE</scope>
</reference>
<protein>
    <submittedName>
        <fullName evidence="1">Uncharacterized protein</fullName>
    </submittedName>
</protein>
<name>A0A0E9U638_ANGAN</name>
<proteinExistence type="predicted"/>